<accession>M1MJI0</accession>
<feature type="signal peptide" evidence="2">
    <location>
        <begin position="1"/>
        <end position="29"/>
    </location>
</feature>
<sequence>MFRKFKKIIPLLTIATFVLVSVPATPAYAKSSKSYTSVSGYTKHNGTKVQPYKRTTKDSTHKNNYDYKGNYNPWTGKYGTKTYSKNSHSNKPTINKTHSSKRR</sequence>
<name>M1MJI0_9CLOT</name>
<dbReference type="EMBL" id="CP004121">
    <property type="protein sequence ID" value="AGF56483.1"/>
    <property type="molecule type" value="Genomic_DNA"/>
</dbReference>
<evidence type="ECO:0000313" key="3">
    <source>
        <dbReference type="EMBL" id="AGF56483.1"/>
    </source>
</evidence>
<evidence type="ECO:0000313" key="4">
    <source>
        <dbReference type="Proteomes" id="UP000011728"/>
    </source>
</evidence>
<organism evidence="3 4">
    <name type="scientific">Clostridium saccharoperbutylacetonicum N1-4(HMT)</name>
    <dbReference type="NCBI Taxonomy" id="931276"/>
    <lineage>
        <taxon>Bacteria</taxon>
        <taxon>Bacillati</taxon>
        <taxon>Bacillota</taxon>
        <taxon>Clostridia</taxon>
        <taxon>Eubacteriales</taxon>
        <taxon>Clostridiaceae</taxon>
        <taxon>Clostridium</taxon>
    </lineage>
</organism>
<feature type="compositionally biased region" description="Basic and acidic residues" evidence="1">
    <location>
        <begin position="55"/>
        <end position="65"/>
    </location>
</feature>
<dbReference type="RefSeq" id="WP_015392802.1">
    <property type="nucleotide sequence ID" value="NC_020291.1"/>
</dbReference>
<dbReference type="AlphaFoldDB" id="M1MJI0"/>
<feature type="chain" id="PRO_5004015550" evidence="2">
    <location>
        <begin position="30"/>
        <end position="103"/>
    </location>
</feature>
<evidence type="ECO:0000256" key="1">
    <source>
        <dbReference type="SAM" id="MobiDB-lite"/>
    </source>
</evidence>
<dbReference type="KEGG" id="csr:Cspa_c27180"/>
<feature type="region of interest" description="Disordered" evidence="1">
    <location>
        <begin position="37"/>
        <end position="103"/>
    </location>
</feature>
<dbReference type="HOGENOM" id="CLU_2258879_0_0_9"/>
<proteinExistence type="predicted"/>
<protein>
    <submittedName>
        <fullName evidence="3">Uncharacterized protein</fullName>
    </submittedName>
</protein>
<evidence type="ECO:0000256" key="2">
    <source>
        <dbReference type="SAM" id="SignalP"/>
    </source>
</evidence>
<keyword evidence="2" id="KW-0732">Signal</keyword>
<feature type="compositionally biased region" description="Polar residues" evidence="1">
    <location>
        <begin position="81"/>
        <end position="97"/>
    </location>
</feature>
<dbReference type="PATRIC" id="fig|931276.5.peg.2730"/>
<gene>
    <name evidence="3" type="ORF">Cspa_c27180</name>
</gene>
<dbReference type="Proteomes" id="UP000011728">
    <property type="component" value="Chromosome"/>
</dbReference>
<reference evidence="3 4" key="1">
    <citation type="submission" date="2013-02" db="EMBL/GenBank/DDBJ databases">
        <title>Genome sequence of Clostridium saccharoperbutylacetonicum N1-4(HMT).</title>
        <authorList>
            <person name="Poehlein A."/>
            <person name="Daniel R."/>
        </authorList>
    </citation>
    <scope>NUCLEOTIDE SEQUENCE [LARGE SCALE GENOMIC DNA]</scope>
    <source>
        <strain evidence="4">N1-4(HMT)</strain>
    </source>
</reference>
<keyword evidence="4" id="KW-1185">Reference proteome</keyword>
<feature type="compositionally biased region" description="Polar residues" evidence="1">
    <location>
        <begin position="37"/>
        <end position="48"/>
    </location>
</feature>